<dbReference type="PROSITE" id="PS01124">
    <property type="entry name" value="HTH_ARAC_FAMILY_2"/>
    <property type="match status" value="1"/>
</dbReference>
<comment type="caution">
    <text evidence="13">The sequence shown here is derived from an EMBL/GenBank/DDBJ whole genome shotgun (WGS) entry which is preliminary data.</text>
</comment>
<dbReference type="Pfam" id="PF00512">
    <property type="entry name" value="HisKA"/>
    <property type="match status" value="1"/>
</dbReference>
<dbReference type="SMART" id="SM00387">
    <property type="entry name" value="HATPase_c"/>
    <property type="match status" value="1"/>
</dbReference>
<accession>A0ABT8KZA4</accession>
<dbReference type="SUPFAM" id="SSF52172">
    <property type="entry name" value="CheY-like"/>
    <property type="match status" value="1"/>
</dbReference>
<dbReference type="CDD" id="cd00075">
    <property type="entry name" value="HATPase"/>
    <property type="match status" value="1"/>
</dbReference>
<dbReference type="Gene3D" id="3.30.565.10">
    <property type="entry name" value="Histidine kinase-like ATPase, C-terminal domain"/>
    <property type="match status" value="1"/>
</dbReference>
<dbReference type="InterPro" id="IPR011006">
    <property type="entry name" value="CheY-like_superfamily"/>
</dbReference>
<protein>
    <recommendedName>
        <fullName evidence="2">histidine kinase</fullName>
        <ecNumber evidence="2">2.7.13.3</ecNumber>
    </recommendedName>
</protein>
<evidence type="ECO:0000259" key="10">
    <source>
        <dbReference type="PROSITE" id="PS01124"/>
    </source>
</evidence>
<dbReference type="SMART" id="SM00028">
    <property type="entry name" value="TPR"/>
    <property type="match status" value="6"/>
</dbReference>
<feature type="modified residue" description="4-aspartylphosphate" evidence="7">
    <location>
        <position position="786"/>
    </location>
</feature>
<dbReference type="Gene3D" id="1.10.287.130">
    <property type="match status" value="1"/>
</dbReference>
<dbReference type="SUPFAM" id="SSF47384">
    <property type="entry name" value="Homodimeric domain of signal transducing histidine kinase"/>
    <property type="match status" value="1"/>
</dbReference>
<dbReference type="SUPFAM" id="SSF55874">
    <property type="entry name" value="ATPase domain of HSP90 chaperone/DNA topoisomerase II/histidine kinase"/>
    <property type="match status" value="1"/>
</dbReference>
<feature type="domain" description="HTH araC/xylS-type" evidence="10">
    <location>
        <begin position="885"/>
        <end position="984"/>
    </location>
</feature>
<dbReference type="Pfam" id="PF13424">
    <property type="entry name" value="TPR_12"/>
    <property type="match status" value="1"/>
</dbReference>
<dbReference type="RefSeq" id="WP_346756160.1">
    <property type="nucleotide sequence ID" value="NZ_JAUJEB010000001.1"/>
</dbReference>
<dbReference type="InterPro" id="IPR036890">
    <property type="entry name" value="HATPase_C_sf"/>
</dbReference>
<dbReference type="InterPro" id="IPR018062">
    <property type="entry name" value="HTH_AraC-typ_CS"/>
</dbReference>
<keyword evidence="9" id="KW-1133">Transmembrane helix</keyword>
<evidence type="ECO:0000256" key="3">
    <source>
        <dbReference type="ARBA" id="ARBA00022553"/>
    </source>
</evidence>
<dbReference type="PROSITE" id="PS50109">
    <property type="entry name" value="HIS_KIN"/>
    <property type="match status" value="1"/>
</dbReference>
<dbReference type="InterPro" id="IPR003661">
    <property type="entry name" value="HisK_dim/P_dom"/>
</dbReference>
<keyword evidence="9" id="KW-0472">Membrane</keyword>
<feature type="repeat" description="TPR" evidence="8">
    <location>
        <begin position="84"/>
        <end position="117"/>
    </location>
</feature>
<feature type="transmembrane region" description="Helical" evidence="9">
    <location>
        <begin position="441"/>
        <end position="461"/>
    </location>
</feature>
<organism evidence="13 14">
    <name type="scientific">Agaribacillus aureus</name>
    <dbReference type="NCBI Taxonomy" id="3051825"/>
    <lineage>
        <taxon>Bacteria</taxon>
        <taxon>Pseudomonadati</taxon>
        <taxon>Bacteroidota</taxon>
        <taxon>Cytophagia</taxon>
        <taxon>Cytophagales</taxon>
        <taxon>Splendidivirgaceae</taxon>
        <taxon>Agaribacillus</taxon>
    </lineage>
</organism>
<comment type="catalytic activity">
    <reaction evidence="1">
        <text>ATP + protein L-histidine = ADP + protein N-phospho-L-histidine.</text>
        <dbReference type="EC" id="2.7.13.3"/>
    </reaction>
</comment>
<dbReference type="InterPro" id="IPR003594">
    <property type="entry name" value="HATPase_dom"/>
</dbReference>
<feature type="domain" description="Response regulatory" evidence="12">
    <location>
        <begin position="738"/>
        <end position="853"/>
    </location>
</feature>
<dbReference type="Gene3D" id="3.40.50.2300">
    <property type="match status" value="1"/>
</dbReference>
<dbReference type="Gene3D" id="1.10.10.60">
    <property type="entry name" value="Homeodomain-like"/>
    <property type="match status" value="2"/>
</dbReference>
<evidence type="ECO:0000256" key="1">
    <source>
        <dbReference type="ARBA" id="ARBA00000085"/>
    </source>
</evidence>
<feature type="repeat" description="TPR" evidence="8">
    <location>
        <begin position="324"/>
        <end position="357"/>
    </location>
</feature>
<dbReference type="PRINTS" id="PR00344">
    <property type="entry name" value="BCTRLSENSOR"/>
</dbReference>
<dbReference type="InterPro" id="IPR009057">
    <property type="entry name" value="Homeodomain-like_sf"/>
</dbReference>
<dbReference type="SMART" id="SM00342">
    <property type="entry name" value="HTH_ARAC"/>
    <property type="match status" value="1"/>
</dbReference>
<proteinExistence type="predicted"/>
<keyword evidence="3 7" id="KW-0597">Phosphoprotein</keyword>
<dbReference type="Pfam" id="PF12833">
    <property type="entry name" value="HTH_18"/>
    <property type="match status" value="1"/>
</dbReference>
<dbReference type="PANTHER" id="PTHR43547:SF2">
    <property type="entry name" value="HYBRID SIGNAL TRANSDUCTION HISTIDINE KINASE C"/>
    <property type="match status" value="1"/>
</dbReference>
<dbReference type="Pfam" id="PF02518">
    <property type="entry name" value="HATPase_c"/>
    <property type="match status" value="1"/>
</dbReference>
<dbReference type="Gene3D" id="1.25.40.10">
    <property type="entry name" value="Tetratricopeptide repeat domain"/>
    <property type="match status" value="2"/>
</dbReference>
<dbReference type="Pfam" id="PF13181">
    <property type="entry name" value="TPR_8"/>
    <property type="match status" value="1"/>
</dbReference>
<dbReference type="PROSITE" id="PS50005">
    <property type="entry name" value="TPR"/>
    <property type="match status" value="3"/>
</dbReference>
<reference evidence="13" key="1">
    <citation type="submission" date="2023-06" db="EMBL/GenBank/DDBJ databases">
        <title>Genomic of Agaribacillus aureum.</title>
        <authorList>
            <person name="Wang G."/>
        </authorList>
    </citation>
    <scope>NUCLEOTIDE SEQUENCE</scope>
    <source>
        <strain evidence="13">BMA12</strain>
    </source>
</reference>
<evidence type="ECO:0000256" key="7">
    <source>
        <dbReference type="PROSITE-ProRule" id="PRU00169"/>
    </source>
</evidence>
<evidence type="ECO:0000259" key="11">
    <source>
        <dbReference type="PROSITE" id="PS50109"/>
    </source>
</evidence>
<name>A0ABT8KZA4_9BACT</name>
<keyword evidence="9" id="KW-0812">Transmembrane</keyword>
<keyword evidence="8" id="KW-0802">TPR repeat</keyword>
<keyword evidence="14" id="KW-1185">Reference proteome</keyword>
<evidence type="ECO:0000256" key="6">
    <source>
        <dbReference type="ARBA" id="ARBA00023163"/>
    </source>
</evidence>
<dbReference type="CDD" id="cd00082">
    <property type="entry name" value="HisKA"/>
    <property type="match status" value="1"/>
</dbReference>
<gene>
    <name evidence="13" type="ORF">QQ020_02135</name>
</gene>
<dbReference type="InterPro" id="IPR011990">
    <property type="entry name" value="TPR-like_helical_dom_sf"/>
</dbReference>
<dbReference type="PROSITE" id="PS50110">
    <property type="entry name" value="RESPONSE_REGULATORY"/>
    <property type="match status" value="1"/>
</dbReference>
<evidence type="ECO:0000256" key="2">
    <source>
        <dbReference type="ARBA" id="ARBA00012438"/>
    </source>
</evidence>
<dbReference type="InterPro" id="IPR005467">
    <property type="entry name" value="His_kinase_dom"/>
</dbReference>
<dbReference type="SUPFAM" id="SSF48452">
    <property type="entry name" value="TPR-like"/>
    <property type="match status" value="2"/>
</dbReference>
<evidence type="ECO:0000256" key="5">
    <source>
        <dbReference type="ARBA" id="ARBA00023125"/>
    </source>
</evidence>
<evidence type="ECO:0000313" key="13">
    <source>
        <dbReference type="EMBL" id="MDN5210820.1"/>
    </source>
</evidence>
<evidence type="ECO:0000259" key="12">
    <source>
        <dbReference type="PROSITE" id="PS50110"/>
    </source>
</evidence>
<dbReference type="Pfam" id="PF00072">
    <property type="entry name" value="Response_reg"/>
    <property type="match status" value="1"/>
</dbReference>
<dbReference type="EMBL" id="JAUJEB010000001">
    <property type="protein sequence ID" value="MDN5210820.1"/>
    <property type="molecule type" value="Genomic_DNA"/>
</dbReference>
<dbReference type="Proteomes" id="UP001172083">
    <property type="component" value="Unassembled WGS sequence"/>
</dbReference>
<evidence type="ECO:0000256" key="8">
    <source>
        <dbReference type="PROSITE-ProRule" id="PRU00339"/>
    </source>
</evidence>
<sequence length="988" mass="112244">MNTKKIFLFIVILINAVDPVFTQDRQVVDSLTQLLPETSDDSLRIEILYALAGEYYYNNREKSMEYGENILRVSRETNNKWGMRKGYNVKGSSMVAQAKYDSAITYFEQAFQISEADKVTDKESMFTLYWLGSSYVRLKKHKEGRKLILEQLSQATVLKNKNYLAKGEKGLGISYYMEGNNEMALKHYLRCDSILGDAKSIMRGDNLQNIAIIYHSLDKRNLEYKYLDKALEVYQAIGDEWGEAQISKSLGNAEKEKGNYESALQHFNKAYDYFEKGRNLVVMGQIHAGKGEVFYRMNKFEKALSNLKQAVDYLDDTDDGMGLTYAYMELGRTYLALGRYGNARQAFDQTFSSIKSGENKQARMKIHQALSEYYADLGLYDQAYDAQSRYIMVKDSVDQEKYSGDLLEMENKYQSQQKAQQIDLLEAQNQLTEESAKNQRILFFIIAVGIALLAVVFFVMYKAKLNTNRKLKQLDALKSRLYVNLAHEFRTPLTLITGPVKKRLTDDALTQDERHAMQMISRNTDQLLDLTNQLLDLSKLEEGSVTLKISKGDMGKLLHQITASYNHLATEKSIHYSISCDPLEAIYYDRQVILKSVNNLLSNAFKFTASGGIVDFRAEEVAGKVMISVANSGSKIPDDKVEKLFERFYRAENSQDGSGIGLALVKELVTLSRGTVEVQQVDRPTFIISLPVMKEAFAPQEIMAVEESVEPSNNLAANGSVQAVVDSDHGVLDTNLPLILLVEDHEEIRSFLRECLRDQYQLLEAENGKEGIELALEKVPDLIISDIMMPETDGIALLNRLKHEESTAHIPIMLLTAKVGEEHELEGLKTGADDYITKPFNPEILLTKVKNQFRLIDQFQKKYSQEIVLKPVNIPVSTKEASFLKKLQYILEEEISNGDFNIEKFCEITGMSRMQLHRKMKALTGISPHAYIRKARLNLAAELLRNNDLNIAEIGYMVGFNDPSFFAKSFKEQFGITPKEFISNPTAE</sequence>
<dbReference type="PANTHER" id="PTHR43547">
    <property type="entry name" value="TWO-COMPONENT HISTIDINE KINASE"/>
    <property type="match status" value="1"/>
</dbReference>
<dbReference type="InterPro" id="IPR001789">
    <property type="entry name" value="Sig_transdc_resp-reg_receiver"/>
</dbReference>
<dbReference type="SUPFAM" id="SSF46689">
    <property type="entry name" value="Homeodomain-like"/>
    <property type="match status" value="1"/>
</dbReference>
<dbReference type="InterPro" id="IPR019734">
    <property type="entry name" value="TPR_rpt"/>
</dbReference>
<dbReference type="SMART" id="SM00388">
    <property type="entry name" value="HisKA"/>
    <property type="match status" value="1"/>
</dbReference>
<dbReference type="EC" id="2.7.13.3" evidence="2"/>
<dbReference type="InterPro" id="IPR004358">
    <property type="entry name" value="Sig_transdc_His_kin-like_C"/>
</dbReference>
<keyword evidence="6" id="KW-0804">Transcription</keyword>
<keyword evidence="4" id="KW-0805">Transcription regulation</keyword>
<evidence type="ECO:0000256" key="4">
    <source>
        <dbReference type="ARBA" id="ARBA00023015"/>
    </source>
</evidence>
<dbReference type="InterPro" id="IPR036097">
    <property type="entry name" value="HisK_dim/P_sf"/>
</dbReference>
<dbReference type="PROSITE" id="PS00041">
    <property type="entry name" value="HTH_ARAC_FAMILY_1"/>
    <property type="match status" value="1"/>
</dbReference>
<evidence type="ECO:0000256" key="9">
    <source>
        <dbReference type="SAM" id="Phobius"/>
    </source>
</evidence>
<keyword evidence="5" id="KW-0238">DNA-binding</keyword>
<dbReference type="InterPro" id="IPR018060">
    <property type="entry name" value="HTH_AraC"/>
</dbReference>
<feature type="repeat" description="TPR" evidence="8">
    <location>
        <begin position="244"/>
        <end position="277"/>
    </location>
</feature>
<dbReference type="SMART" id="SM00448">
    <property type="entry name" value="REC"/>
    <property type="match status" value="1"/>
</dbReference>
<feature type="domain" description="Histidine kinase" evidence="11">
    <location>
        <begin position="484"/>
        <end position="694"/>
    </location>
</feature>
<evidence type="ECO:0000313" key="14">
    <source>
        <dbReference type="Proteomes" id="UP001172083"/>
    </source>
</evidence>